<keyword evidence="3" id="KW-1185">Reference proteome</keyword>
<dbReference type="InterPro" id="IPR001584">
    <property type="entry name" value="Integrase_cat-core"/>
</dbReference>
<dbReference type="Pfam" id="PF02992">
    <property type="entry name" value="Transposase_21"/>
    <property type="match status" value="1"/>
</dbReference>
<proteinExistence type="predicted"/>
<organism evidence="2 3">
    <name type="scientific">Escallonia herrerae</name>
    <dbReference type="NCBI Taxonomy" id="1293975"/>
    <lineage>
        <taxon>Eukaryota</taxon>
        <taxon>Viridiplantae</taxon>
        <taxon>Streptophyta</taxon>
        <taxon>Embryophyta</taxon>
        <taxon>Tracheophyta</taxon>
        <taxon>Spermatophyta</taxon>
        <taxon>Magnoliopsida</taxon>
        <taxon>eudicotyledons</taxon>
        <taxon>Gunneridae</taxon>
        <taxon>Pentapetalae</taxon>
        <taxon>asterids</taxon>
        <taxon>campanulids</taxon>
        <taxon>Escalloniales</taxon>
        <taxon>Escalloniaceae</taxon>
        <taxon>Escallonia</taxon>
    </lineage>
</organism>
<dbReference type="EMBL" id="JAVXUP010000059">
    <property type="protein sequence ID" value="KAK3040172.1"/>
    <property type="molecule type" value="Genomic_DNA"/>
</dbReference>
<dbReference type="InterPro" id="IPR004242">
    <property type="entry name" value="Transposase_21"/>
</dbReference>
<dbReference type="AlphaFoldDB" id="A0AA89BKP9"/>
<feature type="domain" description="Integrase catalytic" evidence="1">
    <location>
        <begin position="1"/>
        <end position="143"/>
    </location>
</feature>
<comment type="caution">
    <text evidence="2">The sequence shown here is derived from an EMBL/GenBank/DDBJ whole genome shotgun (WGS) entry which is preliminary data.</text>
</comment>
<dbReference type="Gene3D" id="3.30.420.10">
    <property type="entry name" value="Ribonuclease H-like superfamily/Ribonuclease H"/>
    <property type="match status" value="1"/>
</dbReference>
<evidence type="ECO:0000313" key="2">
    <source>
        <dbReference type="EMBL" id="KAK3040172.1"/>
    </source>
</evidence>
<dbReference type="GO" id="GO:0003676">
    <property type="term" value="F:nucleic acid binding"/>
    <property type="evidence" value="ECO:0007669"/>
    <property type="project" value="InterPro"/>
</dbReference>
<evidence type="ECO:0000313" key="3">
    <source>
        <dbReference type="Proteomes" id="UP001188597"/>
    </source>
</evidence>
<dbReference type="InterPro" id="IPR050951">
    <property type="entry name" value="Retrovirus_Pol_polyprotein"/>
</dbReference>
<dbReference type="PANTHER" id="PTHR37984:SF15">
    <property type="entry name" value="INTEGRASE CATALYTIC DOMAIN-CONTAINING PROTEIN"/>
    <property type="match status" value="1"/>
</dbReference>
<dbReference type="Proteomes" id="UP001188597">
    <property type="component" value="Unassembled WGS sequence"/>
</dbReference>
<evidence type="ECO:0000259" key="1">
    <source>
        <dbReference type="PROSITE" id="PS50994"/>
    </source>
</evidence>
<sequence>MVIVDRFSKYATFVASSADCIAEEAARLFFRHVVKYWGIPKFIVSDRDPRFTRKFWTELFKLLGSELHFSTSFHPQTDGQTERANTLLECYLQHFVSANQKDRARLLDVAYFSYNLMRSEATNQSLFEITIGQQPLTPLALVGDCMGKSPLAAQVARSWNKQVDVARSYLDKATHKIKKWADKRRRRPKEYDLRYMVMVKLLSQQFKTLRKVHKGLIQSYEGPFVTMVKETRRLHEGEITLKLCSDGLVSIVAGYIGHRRLLDKNHPWRRSKEFNGKLEKRKRTREYSGDDVLEQLVQVSHHRPSIQAIRRESV</sequence>
<reference evidence="2" key="1">
    <citation type="submission" date="2022-12" db="EMBL/GenBank/DDBJ databases">
        <title>Draft genome assemblies for two species of Escallonia (Escalloniales).</title>
        <authorList>
            <person name="Chanderbali A."/>
            <person name="Dervinis C."/>
            <person name="Anghel I."/>
            <person name="Soltis D."/>
            <person name="Soltis P."/>
            <person name="Zapata F."/>
        </authorList>
    </citation>
    <scope>NUCLEOTIDE SEQUENCE</scope>
    <source>
        <strain evidence="2">UCBG64.0493</strain>
        <tissue evidence="2">Leaf</tissue>
    </source>
</reference>
<dbReference type="GO" id="GO:0015074">
    <property type="term" value="P:DNA integration"/>
    <property type="evidence" value="ECO:0007669"/>
    <property type="project" value="InterPro"/>
</dbReference>
<name>A0AA89BKP9_9ASTE</name>
<dbReference type="InterPro" id="IPR036397">
    <property type="entry name" value="RNaseH_sf"/>
</dbReference>
<protein>
    <recommendedName>
        <fullName evidence="1">Integrase catalytic domain-containing protein</fullName>
    </recommendedName>
</protein>
<dbReference type="SUPFAM" id="SSF53098">
    <property type="entry name" value="Ribonuclease H-like"/>
    <property type="match status" value="1"/>
</dbReference>
<accession>A0AA89BKP9</accession>
<dbReference type="InterPro" id="IPR012337">
    <property type="entry name" value="RNaseH-like_sf"/>
</dbReference>
<dbReference type="PROSITE" id="PS50994">
    <property type="entry name" value="INTEGRASE"/>
    <property type="match status" value="1"/>
</dbReference>
<dbReference type="PANTHER" id="PTHR37984">
    <property type="entry name" value="PROTEIN CBG26694"/>
    <property type="match status" value="1"/>
</dbReference>
<gene>
    <name evidence="2" type="ORF">RJ639_028422</name>
</gene>